<organism evidence="1 2">
    <name type="scientific">Actinopolyspora biskrensis</name>
    <dbReference type="NCBI Taxonomy" id="1470178"/>
    <lineage>
        <taxon>Bacteria</taxon>
        <taxon>Bacillati</taxon>
        <taxon>Actinomycetota</taxon>
        <taxon>Actinomycetes</taxon>
        <taxon>Actinopolysporales</taxon>
        <taxon>Actinopolysporaceae</taxon>
        <taxon>Actinopolyspora</taxon>
    </lineage>
</organism>
<protein>
    <submittedName>
        <fullName evidence="1">Uncharacterized protein</fullName>
    </submittedName>
</protein>
<accession>A0A852YYM2</accession>
<sequence length="105" mass="11243">MTLRPGQTQSVRFDGLLMWVSDSPREGSSGKFRVRLIVKPFDAQGVVSPGGDEVRVTLDSPPESSIAAGDRVELVEPYVQAYEFTTHGGTATGLIFKAAALHPAL</sequence>
<evidence type="ECO:0000313" key="1">
    <source>
        <dbReference type="EMBL" id="NYH79268.1"/>
    </source>
</evidence>
<evidence type="ECO:0000313" key="2">
    <source>
        <dbReference type="Proteomes" id="UP000548304"/>
    </source>
</evidence>
<name>A0A852YYM2_9ACTN</name>
<dbReference type="Proteomes" id="UP000548304">
    <property type="component" value="Unassembled WGS sequence"/>
</dbReference>
<dbReference type="AlphaFoldDB" id="A0A852YYM2"/>
<keyword evidence="2" id="KW-1185">Reference proteome</keyword>
<dbReference type="RefSeq" id="WP_179535681.1">
    <property type="nucleotide sequence ID" value="NZ_JACBYW010000004.1"/>
</dbReference>
<proteinExistence type="predicted"/>
<comment type="caution">
    <text evidence="1">The sequence shown here is derived from an EMBL/GenBank/DDBJ whole genome shotgun (WGS) entry which is preliminary data.</text>
</comment>
<dbReference type="EMBL" id="JACBYW010000004">
    <property type="protein sequence ID" value="NYH79268.1"/>
    <property type="molecule type" value="Genomic_DNA"/>
</dbReference>
<gene>
    <name evidence="1" type="ORF">FHR84_002602</name>
</gene>
<reference evidence="1 2" key="1">
    <citation type="submission" date="2020-07" db="EMBL/GenBank/DDBJ databases">
        <title>Genomic Encyclopedia of Type Strains, Phase III (KMG-III): the genomes of soil and plant-associated and newly described type strains.</title>
        <authorList>
            <person name="Whitman W."/>
        </authorList>
    </citation>
    <scope>NUCLEOTIDE SEQUENCE [LARGE SCALE GENOMIC DNA]</scope>
    <source>
        <strain evidence="1 2">CECT 8576</strain>
    </source>
</reference>